<reference evidence="2" key="1">
    <citation type="submission" date="2018-04" db="EMBL/GenBank/DDBJ databases">
        <title>Transcriptome assembly of Sipha flava.</title>
        <authorList>
            <person name="Scully E.D."/>
            <person name="Geib S.M."/>
            <person name="Palmer N.A."/>
            <person name="Koch K."/>
            <person name="Bradshaw J."/>
            <person name="Heng-Moss T."/>
            <person name="Sarath G."/>
        </authorList>
    </citation>
    <scope>NUCLEOTIDE SEQUENCE</scope>
</reference>
<dbReference type="EMBL" id="GGMS01001116">
    <property type="protein sequence ID" value="MBY70319.1"/>
    <property type="molecule type" value="Transcribed_RNA"/>
</dbReference>
<feature type="region of interest" description="Disordered" evidence="1">
    <location>
        <begin position="85"/>
        <end position="119"/>
    </location>
</feature>
<feature type="compositionally biased region" description="Polar residues" evidence="1">
    <location>
        <begin position="105"/>
        <end position="114"/>
    </location>
</feature>
<organism evidence="2">
    <name type="scientific">Sipha flava</name>
    <name type="common">yellow sugarcane aphid</name>
    <dbReference type="NCBI Taxonomy" id="143950"/>
    <lineage>
        <taxon>Eukaryota</taxon>
        <taxon>Metazoa</taxon>
        <taxon>Ecdysozoa</taxon>
        <taxon>Arthropoda</taxon>
        <taxon>Hexapoda</taxon>
        <taxon>Insecta</taxon>
        <taxon>Pterygota</taxon>
        <taxon>Neoptera</taxon>
        <taxon>Paraneoptera</taxon>
        <taxon>Hemiptera</taxon>
        <taxon>Sternorrhyncha</taxon>
        <taxon>Aphidomorpha</taxon>
        <taxon>Aphidoidea</taxon>
        <taxon>Aphididae</taxon>
        <taxon>Sipha</taxon>
    </lineage>
</organism>
<dbReference type="AlphaFoldDB" id="A0A2S2PY18"/>
<proteinExistence type="predicted"/>
<gene>
    <name evidence="2" type="ORF">g.90612</name>
</gene>
<sequence>MKQQYDKGHYEGVKFIPGEVEVMKRQPRLGKPFKLQAKYRVRPMQVIQVLPSDTYRVADVASDGRQLYSTTAHVSQLKSWKVIQEDEDEEVEDQKDKTERPVLADSTTPETTNAHPVRRRRLPVYLKDYDIADRGRFGNSEEAEC</sequence>
<evidence type="ECO:0000256" key="1">
    <source>
        <dbReference type="SAM" id="MobiDB-lite"/>
    </source>
</evidence>
<name>A0A2S2PY18_9HEMI</name>
<protein>
    <submittedName>
        <fullName evidence="2">Uncharacterized protein</fullName>
    </submittedName>
</protein>
<accession>A0A2S2PY18</accession>
<evidence type="ECO:0000313" key="2">
    <source>
        <dbReference type="EMBL" id="MBY70319.1"/>
    </source>
</evidence>